<evidence type="ECO:0000313" key="4">
    <source>
        <dbReference type="Proteomes" id="UP000053890"/>
    </source>
</evidence>
<name>A0A0P9EIR1_RHOGW</name>
<dbReference type="GeneID" id="28975128"/>
<evidence type="ECO:0000256" key="2">
    <source>
        <dbReference type="SAM" id="Phobius"/>
    </source>
</evidence>
<keyword evidence="2" id="KW-1133">Transmembrane helix</keyword>
<feature type="transmembrane region" description="Helical" evidence="2">
    <location>
        <begin position="60"/>
        <end position="78"/>
    </location>
</feature>
<dbReference type="AlphaFoldDB" id="A0A0P9EIR1"/>
<proteinExistence type="predicted"/>
<reference evidence="3 4" key="1">
    <citation type="journal article" date="2015" name="Front. Microbiol.">
        <title>Genome sequence of the plant growth promoting endophytic yeast Rhodotorula graminis WP1.</title>
        <authorList>
            <person name="Firrincieli A."/>
            <person name="Otillar R."/>
            <person name="Salamov A."/>
            <person name="Schmutz J."/>
            <person name="Khan Z."/>
            <person name="Redman R.S."/>
            <person name="Fleck N.D."/>
            <person name="Lindquist E."/>
            <person name="Grigoriev I.V."/>
            <person name="Doty S.L."/>
        </authorList>
    </citation>
    <scope>NUCLEOTIDE SEQUENCE [LARGE SCALE GENOMIC DNA]</scope>
    <source>
        <strain evidence="3 4">WP1</strain>
    </source>
</reference>
<organism evidence="3 4">
    <name type="scientific">Rhodotorula graminis (strain WP1)</name>
    <dbReference type="NCBI Taxonomy" id="578459"/>
    <lineage>
        <taxon>Eukaryota</taxon>
        <taxon>Fungi</taxon>
        <taxon>Dikarya</taxon>
        <taxon>Basidiomycota</taxon>
        <taxon>Pucciniomycotina</taxon>
        <taxon>Microbotryomycetes</taxon>
        <taxon>Sporidiobolales</taxon>
        <taxon>Sporidiobolaceae</taxon>
        <taxon>Rhodotorula</taxon>
    </lineage>
</organism>
<keyword evidence="2" id="KW-0812">Transmembrane</keyword>
<evidence type="ECO:0000313" key="3">
    <source>
        <dbReference type="EMBL" id="KPV73308.1"/>
    </source>
</evidence>
<accession>A0A0P9EIR1</accession>
<gene>
    <name evidence="3" type="ORF">RHOBADRAFT_45875</name>
</gene>
<dbReference type="RefSeq" id="XP_018269357.1">
    <property type="nucleotide sequence ID" value="XM_018414680.1"/>
</dbReference>
<evidence type="ECO:0000256" key="1">
    <source>
        <dbReference type="SAM" id="MobiDB-lite"/>
    </source>
</evidence>
<protein>
    <submittedName>
        <fullName evidence="3">Uncharacterized protein</fullName>
    </submittedName>
</protein>
<keyword evidence="4" id="KW-1185">Reference proteome</keyword>
<keyword evidence="2" id="KW-0472">Membrane</keyword>
<sequence length="483" mass="54552">MLDDAKIRSPTSSDPLLDGGERGSDHDTLELEELGELPRWASPPAVGLPRNGRCRIFERVALVVLAVLVLVVILEPSLPSAATANVKTFLGIHPQDDDCDAYALPGVLRFDYENRSANFWEPALSQCRPRDYMTALASDRDADHELDFLRGRVVVFFGDSVDRFALKHFCDFCAGELETIGKDHPLMPPLPLGREHAPPGYVSHRNTTDWPASEMGVPHVCRVERHDFHLVNVFQFGLFPEDEALTRHHHFLPPGDFEGRFDTFVVPLLENLAERRRADRAAALAAPTSVSPASSYPISAAPDLFITTATFWNLMRRPDELPLPTGSWAHDLGAWAPPTRERQDWWEVRVQEAVEHVARRLHTVYGENKWPVMKVRAQDDVAVRVVELLQQESAAAETGTRWSRWTEDVVPTLGASWRSNRTCDEVRELALGERIKVLEWGKVFDGQQFHGTVDGVHPLPLPGNWVYSNMWLDVLRRHVEQQC</sequence>
<dbReference type="OMA" id="APRESCQ"/>
<dbReference type="Proteomes" id="UP000053890">
    <property type="component" value="Unassembled WGS sequence"/>
</dbReference>
<dbReference type="OrthoDB" id="2528562at2759"/>
<dbReference type="EMBL" id="KQ474083">
    <property type="protein sequence ID" value="KPV73308.1"/>
    <property type="molecule type" value="Genomic_DNA"/>
</dbReference>
<feature type="region of interest" description="Disordered" evidence="1">
    <location>
        <begin position="1"/>
        <end position="25"/>
    </location>
</feature>